<dbReference type="EMBL" id="BEZZ01000104">
    <property type="protein sequence ID" value="GCC25916.1"/>
    <property type="molecule type" value="Genomic_DNA"/>
</dbReference>
<name>A0A401S690_CHIPU</name>
<feature type="region of interest" description="Disordered" evidence="1">
    <location>
        <begin position="1"/>
        <end position="97"/>
    </location>
</feature>
<keyword evidence="3" id="KW-1185">Reference proteome</keyword>
<accession>A0A401S690</accession>
<proteinExistence type="predicted"/>
<evidence type="ECO:0000313" key="3">
    <source>
        <dbReference type="Proteomes" id="UP000287033"/>
    </source>
</evidence>
<evidence type="ECO:0000313" key="2">
    <source>
        <dbReference type="EMBL" id="GCC25916.1"/>
    </source>
</evidence>
<organism evidence="2 3">
    <name type="scientific">Chiloscyllium punctatum</name>
    <name type="common">Brownbanded bambooshark</name>
    <name type="synonym">Hemiscyllium punctatum</name>
    <dbReference type="NCBI Taxonomy" id="137246"/>
    <lineage>
        <taxon>Eukaryota</taxon>
        <taxon>Metazoa</taxon>
        <taxon>Chordata</taxon>
        <taxon>Craniata</taxon>
        <taxon>Vertebrata</taxon>
        <taxon>Chondrichthyes</taxon>
        <taxon>Elasmobranchii</taxon>
        <taxon>Galeomorphii</taxon>
        <taxon>Galeoidea</taxon>
        <taxon>Orectolobiformes</taxon>
        <taxon>Hemiscylliidae</taxon>
        <taxon>Chiloscyllium</taxon>
    </lineage>
</organism>
<feature type="compositionally biased region" description="Low complexity" evidence="1">
    <location>
        <begin position="85"/>
        <end position="97"/>
    </location>
</feature>
<sequence length="97" mass="10446">MGSSGRGRWLQGAGGTRPGEWAGLAVEREVDEESEQVSGRGKRKERGRASECQSARVTGTRGAGEKTFNRPRSASRRRRVRVRSHPAAVAAAAPECL</sequence>
<comment type="caution">
    <text evidence="2">The sequence shown here is derived from an EMBL/GenBank/DDBJ whole genome shotgun (WGS) entry which is preliminary data.</text>
</comment>
<dbReference type="Proteomes" id="UP000287033">
    <property type="component" value="Unassembled WGS sequence"/>
</dbReference>
<reference evidence="2 3" key="1">
    <citation type="journal article" date="2018" name="Nat. Ecol. Evol.">
        <title>Shark genomes provide insights into elasmobranch evolution and the origin of vertebrates.</title>
        <authorList>
            <person name="Hara Y"/>
            <person name="Yamaguchi K"/>
            <person name="Onimaru K"/>
            <person name="Kadota M"/>
            <person name="Koyanagi M"/>
            <person name="Keeley SD"/>
            <person name="Tatsumi K"/>
            <person name="Tanaka K"/>
            <person name="Motone F"/>
            <person name="Kageyama Y"/>
            <person name="Nozu R"/>
            <person name="Adachi N"/>
            <person name="Nishimura O"/>
            <person name="Nakagawa R"/>
            <person name="Tanegashima C"/>
            <person name="Kiyatake I"/>
            <person name="Matsumoto R"/>
            <person name="Murakumo K"/>
            <person name="Nishida K"/>
            <person name="Terakita A"/>
            <person name="Kuratani S"/>
            <person name="Sato K"/>
            <person name="Hyodo S Kuraku.S."/>
        </authorList>
    </citation>
    <scope>NUCLEOTIDE SEQUENCE [LARGE SCALE GENOMIC DNA]</scope>
</reference>
<protein>
    <submittedName>
        <fullName evidence="2">Uncharacterized protein</fullName>
    </submittedName>
</protein>
<feature type="compositionally biased region" description="Basic residues" evidence="1">
    <location>
        <begin position="73"/>
        <end position="84"/>
    </location>
</feature>
<dbReference type="AlphaFoldDB" id="A0A401S690"/>
<gene>
    <name evidence="2" type="ORF">chiPu_0004328</name>
</gene>
<evidence type="ECO:0000256" key="1">
    <source>
        <dbReference type="SAM" id="MobiDB-lite"/>
    </source>
</evidence>